<dbReference type="InterPro" id="IPR036036">
    <property type="entry name" value="SOCS_box-like_dom_sf"/>
</dbReference>
<dbReference type="SUPFAM" id="SSF48403">
    <property type="entry name" value="Ankyrin repeat"/>
    <property type="match status" value="2"/>
</dbReference>
<gene>
    <name evidence="5" type="ORF">DGYR_LOCUS3253</name>
</gene>
<organism evidence="5 6">
    <name type="scientific">Dimorphilus gyrociliatus</name>
    <dbReference type="NCBI Taxonomy" id="2664684"/>
    <lineage>
        <taxon>Eukaryota</taxon>
        <taxon>Metazoa</taxon>
        <taxon>Spiralia</taxon>
        <taxon>Lophotrochozoa</taxon>
        <taxon>Annelida</taxon>
        <taxon>Polychaeta</taxon>
        <taxon>Polychaeta incertae sedis</taxon>
        <taxon>Dinophilidae</taxon>
        <taxon>Dimorphilus</taxon>
    </lineage>
</organism>
<dbReference type="PROSITE" id="PS50225">
    <property type="entry name" value="SOCS"/>
    <property type="match status" value="1"/>
</dbReference>
<accession>A0A7I8VIM7</accession>
<feature type="repeat" description="ANK" evidence="3">
    <location>
        <begin position="147"/>
        <end position="179"/>
    </location>
</feature>
<name>A0A7I8VIM7_9ANNE</name>
<dbReference type="InterPro" id="IPR036770">
    <property type="entry name" value="Ankyrin_rpt-contain_sf"/>
</dbReference>
<feature type="repeat" description="ANK" evidence="3">
    <location>
        <begin position="216"/>
        <end position="248"/>
    </location>
</feature>
<evidence type="ECO:0000313" key="6">
    <source>
        <dbReference type="Proteomes" id="UP000549394"/>
    </source>
</evidence>
<dbReference type="EMBL" id="CAJFCJ010000005">
    <property type="protein sequence ID" value="CAD5114407.1"/>
    <property type="molecule type" value="Genomic_DNA"/>
</dbReference>
<dbReference type="SMART" id="SM00969">
    <property type="entry name" value="SOCS_box"/>
    <property type="match status" value="1"/>
</dbReference>
<evidence type="ECO:0000259" key="4">
    <source>
        <dbReference type="PROSITE" id="PS50225"/>
    </source>
</evidence>
<keyword evidence="1" id="KW-0677">Repeat</keyword>
<dbReference type="OrthoDB" id="7464126at2759"/>
<evidence type="ECO:0000256" key="1">
    <source>
        <dbReference type="ARBA" id="ARBA00022737"/>
    </source>
</evidence>
<dbReference type="GO" id="GO:0035556">
    <property type="term" value="P:intracellular signal transduction"/>
    <property type="evidence" value="ECO:0007669"/>
    <property type="project" value="InterPro"/>
</dbReference>
<dbReference type="Gene3D" id="1.10.750.20">
    <property type="entry name" value="SOCS box"/>
    <property type="match status" value="1"/>
</dbReference>
<dbReference type="PRINTS" id="PR01415">
    <property type="entry name" value="ANKYRIN"/>
</dbReference>
<feature type="repeat" description="ANK" evidence="3">
    <location>
        <begin position="80"/>
        <end position="112"/>
    </location>
</feature>
<feature type="repeat" description="ANK" evidence="3">
    <location>
        <begin position="114"/>
        <end position="146"/>
    </location>
</feature>
<dbReference type="FunFam" id="1.10.750.20:FF:000001">
    <property type="entry name" value="Ankyrin repeat and SOCS box containing 1"/>
    <property type="match status" value="1"/>
</dbReference>
<protein>
    <submittedName>
        <fullName evidence="5">DgyrCDS3541</fullName>
    </submittedName>
</protein>
<dbReference type="Pfam" id="PF07525">
    <property type="entry name" value="SOCS_box"/>
    <property type="match status" value="1"/>
</dbReference>
<keyword evidence="6" id="KW-1185">Reference proteome</keyword>
<dbReference type="AlphaFoldDB" id="A0A7I8VIM7"/>
<dbReference type="InterPro" id="IPR002110">
    <property type="entry name" value="Ankyrin_rpt"/>
</dbReference>
<proteinExistence type="predicted"/>
<dbReference type="SUPFAM" id="SSF158235">
    <property type="entry name" value="SOCS box-like"/>
    <property type="match status" value="1"/>
</dbReference>
<sequence>MALYQFSSSCQLSKTMEMSRLVGLVRRDDADGVNKLLQSSKNQACDEMAKALHVAAWKGYSGPARALLSNGCAPNLHDSNGNTALILAARNGHDNVVEELLKHGANVNKANFRVRATALHWACTRDNIECARMILKAGADINARTMIGRTPIFMAARADYDEIVDLLLRSGADPTIQDNHSENILHATATEGAFKAMRSLLYDERCRNLINSKNSRGMTPMLFACYNKHYDIVKLLLSYKADVQIKACGLNALGWACEGGSDHKIINLLLATGDCRIDQIIDTGYCDAQIYIPAKANYLMLGCRGGHINTVEYLLTLLPQSFVDDLDDSNHNALHYATKSNCLNCLNLVLTRRPVILERTLKFCVKEDKLEILLELIRSMDVIKLPKFTHMSRLMNEFLQDVTERNTLMQLCRFTIRKSLGKNVYTTYIRLPLPPTLIRYINFSDVECYLEGFHH</sequence>
<dbReference type="Proteomes" id="UP000549394">
    <property type="component" value="Unassembled WGS sequence"/>
</dbReference>
<dbReference type="SMART" id="SM00248">
    <property type="entry name" value="ANK"/>
    <property type="match status" value="9"/>
</dbReference>
<dbReference type="Pfam" id="PF12796">
    <property type="entry name" value="Ank_2"/>
    <property type="match status" value="3"/>
</dbReference>
<dbReference type="PANTHER" id="PTHR24161">
    <property type="entry name" value="ANK_REP_REGION DOMAIN-CONTAINING PROTEIN-RELATED"/>
    <property type="match status" value="1"/>
</dbReference>
<evidence type="ECO:0000256" key="3">
    <source>
        <dbReference type="PROSITE-ProRule" id="PRU00023"/>
    </source>
</evidence>
<dbReference type="Gene3D" id="1.25.40.20">
    <property type="entry name" value="Ankyrin repeat-containing domain"/>
    <property type="match status" value="4"/>
</dbReference>
<dbReference type="PROSITE" id="PS50297">
    <property type="entry name" value="ANK_REP_REGION"/>
    <property type="match status" value="4"/>
</dbReference>
<evidence type="ECO:0000256" key="2">
    <source>
        <dbReference type="ARBA" id="ARBA00023043"/>
    </source>
</evidence>
<keyword evidence="2 3" id="KW-0040">ANK repeat</keyword>
<comment type="caution">
    <text evidence="5">The sequence shown here is derived from an EMBL/GenBank/DDBJ whole genome shotgun (WGS) entry which is preliminary data.</text>
</comment>
<feature type="domain" description="SOCS box" evidence="4">
    <location>
        <begin position="393"/>
        <end position="447"/>
    </location>
</feature>
<dbReference type="PANTHER" id="PTHR24161:SF85">
    <property type="entry name" value="PALMITOYLTRANSFERASE HIP14"/>
    <property type="match status" value="1"/>
</dbReference>
<evidence type="ECO:0000313" key="5">
    <source>
        <dbReference type="EMBL" id="CAD5114407.1"/>
    </source>
</evidence>
<dbReference type="PROSITE" id="PS50088">
    <property type="entry name" value="ANK_REPEAT"/>
    <property type="match status" value="4"/>
</dbReference>
<reference evidence="5 6" key="1">
    <citation type="submission" date="2020-08" db="EMBL/GenBank/DDBJ databases">
        <authorList>
            <person name="Hejnol A."/>
        </authorList>
    </citation>
    <scope>NUCLEOTIDE SEQUENCE [LARGE SCALE GENOMIC DNA]</scope>
</reference>
<dbReference type="InterPro" id="IPR001496">
    <property type="entry name" value="SOCS_box"/>
</dbReference>